<feature type="region of interest" description="Disordered" evidence="7">
    <location>
        <begin position="614"/>
        <end position="652"/>
    </location>
</feature>
<dbReference type="InterPro" id="IPR053017">
    <property type="entry name" value="Mito_Cit/Oxoglu_Carrier"/>
</dbReference>
<evidence type="ECO:0000256" key="1">
    <source>
        <dbReference type="ARBA" id="ARBA00004141"/>
    </source>
</evidence>
<keyword evidence="3" id="KW-0999">Mitochondrion inner membrane</keyword>
<sequence length="858" mass="94098">MSSTPVTGVPTSLEKKPVKFSNLLLGAGLNIVTTLGQPLEVVKTTMAANRSEGLTGAIGRIWARGGAFGFYQGLIPWAWIEASTKGAVLLFVASEAEYYAKSFGAPDFLAGISGGMTGGLAQAYATMGFCTCMKTVEITKHKVAATGAKPPGTLQTFMGIWRAEGLRGINRGVNAVAVRQVTNWGSRFGLSRVAETGIRRVMDKQQGEKLTVVEKITASALGGGLSAWNQPIEVIRVELQSKTVDPNRPKNLNVASAFRYIYGNNGIKGLYRGVTPRIGLGVWQTVCMVALGDVAKEAVEKLTGDKFPYLHGRPEVKAWRCDLTALSQLYNLYFVACNNTIHIYKPSFPHQGLSSEPELILHPPVSSVTGTGIDSQDPHSINRVLVDYLGREEILLAACDDGDVVGYRVEEIQRALERRTTSSDGRLEHANEDDIKVFLHRNVGASAWGLAVHREARIIAVSANTHRITIIAYALADPFPYSRQRESVFTLSAATNIPAISFNNNGDDPIGRWLLSSSIDGKTILWDLHTRKQAAVWQIGWCTSAESRLKAPSNCSCPDRADVIHGAWGVMTMDTRTAHEMTSTEEVTLGPAVIAPGFNDVSAYKKQFHGLTTQVGSSSESNEESSAMDIDEMESGEAEVEQSMSTGNPTLDDAIQQHPQVQLEPEETPIPPMQSKRPYCEFTIRADPCVILTKEDIHIIQRPCNEGESRESGIASMRRALHLGPWTPVLAPEDRHCFFTQIPDIGAFIVASPAGLAGVFSLYYTRKRGFKRYSFKPEYLLPFMRNGTNVTMGTSVRLIGVAVGPVQGMYDEVSEECEIMPQPRRWRVLMYYMDHTVMSFELSKEKVGDSLRLDELIV</sequence>
<dbReference type="GO" id="GO:0006843">
    <property type="term" value="P:mitochondrial citrate transmembrane transport"/>
    <property type="evidence" value="ECO:0007669"/>
    <property type="project" value="TreeGrafter"/>
</dbReference>
<proteinExistence type="predicted"/>
<dbReference type="GO" id="GO:0005739">
    <property type="term" value="C:mitochondrion"/>
    <property type="evidence" value="ECO:0007669"/>
    <property type="project" value="TreeGrafter"/>
</dbReference>
<evidence type="ECO:0000256" key="4">
    <source>
        <dbReference type="ARBA" id="ARBA00022989"/>
    </source>
</evidence>
<evidence type="ECO:0000313" key="10">
    <source>
        <dbReference type="Proteomes" id="UP000800038"/>
    </source>
</evidence>
<keyword evidence="3" id="KW-0496">Mitochondrion</keyword>
<reference evidence="9" key="1">
    <citation type="journal article" date="2020" name="Stud. Mycol.">
        <title>101 Dothideomycetes genomes: a test case for predicting lifestyles and emergence of pathogens.</title>
        <authorList>
            <person name="Haridas S."/>
            <person name="Albert R."/>
            <person name="Binder M."/>
            <person name="Bloem J."/>
            <person name="Labutti K."/>
            <person name="Salamov A."/>
            <person name="Andreopoulos B."/>
            <person name="Baker S."/>
            <person name="Barry K."/>
            <person name="Bills G."/>
            <person name="Bluhm B."/>
            <person name="Cannon C."/>
            <person name="Castanera R."/>
            <person name="Culley D."/>
            <person name="Daum C."/>
            <person name="Ezra D."/>
            <person name="Gonzalez J."/>
            <person name="Henrissat B."/>
            <person name="Kuo A."/>
            <person name="Liang C."/>
            <person name="Lipzen A."/>
            <person name="Lutzoni F."/>
            <person name="Magnuson J."/>
            <person name="Mondo S."/>
            <person name="Nolan M."/>
            <person name="Ohm R."/>
            <person name="Pangilinan J."/>
            <person name="Park H.-J."/>
            <person name="Ramirez L."/>
            <person name="Alfaro M."/>
            <person name="Sun H."/>
            <person name="Tritt A."/>
            <person name="Yoshinaga Y."/>
            <person name="Zwiers L.-H."/>
            <person name="Turgeon B."/>
            <person name="Goodwin S."/>
            <person name="Spatafora J."/>
            <person name="Crous P."/>
            <person name="Grigoriev I."/>
        </authorList>
    </citation>
    <scope>NUCLEOTIDE SEQUENCE</scope>
    <source>
        <strain evidence="9">CBS 161.51</strain>
    </source>
</reference>
<dbReference type="Pfam" id="PF08728">
    <property type="entry name" value="CRT10"/>
    <property type="match status" value="1"/>
</dbReference>
<protein>
    <submittedName>
        <fullName evidence="9">Mitochondrial carrier</fullName>
    </submittedName>
</protein>
<dbReference type="GO" id="GO:0015742">
    <property type="term" value="P:alpha-ketoglutarate transport"/>
    <property type="evidence" value="ECO:0007669"/>
    <property type="project" value="TreeGrafter"/>
</dbReference>
<feature type="compositionally biased region" description="Acidic residues" evidence="7">
    <location>
        <begin position="629"/>
        <end position="640"/>
    </location>
</feature>
<gene>
    <name evidence="9" type="ORF">EJ02DRAFT_352851</name>
</gene>
<feature type="repeat" description="Solcar" evidence="6">
    <location>
        <begin position="17"/>
        <end position="98"/>
    </location>
</feature>
<name>A0A6A5SEZ4_9PLEO</name>
<dbReference type="SUPFAM" id="SSF103506">
    <property type="entry name" value="Mitochondrial carrier"/>
    <property type="match status" value="1"/>
</dbReference>
<feature type="transmembrane region" description="Helical" evidence="8">
    <location>
        <begin position="745"/>
        <end position="764"/>
    </location>
</feature>
<dbReference type="InterPro" id="IPR023395">
    <property type="entry name" value="MCP_dom_sf"/>
</dbReference>
<dbReference type="Proteomes" id="UP000800038">
    <property type="component" value="Unassembled WGS sequence"/>
</dbReference>
<dbReference type="PROSITE" id="PS50920">
    <property type="entry name" value="SOLCAR"/>
    <property type="match status" value="2"/>
</dbReference>
<evidence type="ECO:0000313" key="9">
    <source>
        <dbReference type="EMBL" id="KAF1939211.1"/>
    </source>
</evidence>
<dbReference type="Pfam" id="PF00153">
    <property type="entry name" value="Mito_carr"/>
    <property type="match status" value="2"/>
</dbReference>
<comment type="subcellular location">
    <subcellularLocation>
        <location evidence="1">Membrane</location>
        <topology evidence="1">Multi-pass membrane protein</topology>
    </subcellularLocation>
</comment>
<evidence type="ECO:0000256" key="3">
    <source>
        <dbReference type="ARBA" id="ARBA00022792"/>
    </source>
</evidence>
<keyword evidence="2 6" id="KW-0812">Transmembrane</keyword>
<evidence type="ECO:0000256" key="8">
    <source>
        <dbReference type="SAM" id="Phobius"/>
    </source>
</evidence>
<dbReference type="Gene3D" id="2.130.10.10">
    <property type="entry name" value="YVTN repeat-like/Quinoprotein amine dehydrogenase"/>
    <property type="match status" value="1"/>
</dbReference>
<keyword evidence="10" id="KW-1185">Reference proteome</keyword>
<dbReference type="InterPro" id="IPR036322">
    <property type="entry name" value="WD40_repeat_dom_sf"/>
</dbReference>
<dbReference type="InterPro" id="IPR014839">
    <property type="entry name" value="Crt10"/>
</dbReference>
<accession>A0A6A5SEZ4</accession>
<dbReference type="AlphaFoldDB" id="A0A6A5SEZ4"/>
<dbReference type="FunFam" id="1.50.40.10:FF:000078">
    <property type="entry name" value="Mitochondrial DNA replication protein YHM2"/>
    <property type="match status" value="1"/>
</dbReference>
<evidence type="ECO:0000256" key="7">
    <source>
        <dbReference type="SAM" id="MobiDB-lite"/>
    </source>
</evidence>
<dbReference type="InterPro" id="IPR015943">
    <property type="entry name" value="WD40/YVTN_repeat-like_dom_sf"/>
</dbReference>
<evidence type="ECO:0000256" key="6">
    <source>
        <dbReference type="PROSITE-ProRule" id="PRU00282"/>
    </source>
</evidence>
<dbReference type="EMBL" id="ML976086">
    <property type="protein sequence ID" value="KAF1939211.1"/>
    <property type="molecule type" value="Genomic_DNA"/>
</dbReference>
<dbReference type="PANTHER" id="PTHR46982:SF1">
    <property type="entry name" value="CITRATE_OXOGLUTARATE CARRIER PROTEIN"/>
    <property type="match status" value="1"/>
</dbReference>
<organism evidence="9 10">
    <name type="scientific">Clathrospora elynae</name>
    <dbReference type="NCBI Taxonomy" id="706981"/>
    <lineage>
        <taxon>Eukaryota</taxon>
        <taxon>Fungi</taxon>
        <taxon>Dikarya</taxon>
        <taxon>Ascomycota</taxon>
        <taxon>Pezizomycotina</taxon>
        <taxon>Dothideomycetes</taxon>
        <taxon>Pleosporomycetidae</taxon>
        <taxon>Pleosporales</taxon>
        <taxon>Diademaceae</taxon>
        <taxon>Clathrospora</taxon>
    </lineage>
</organism>
<dbReference type="GO" id="GO:0005371">
    <property type="term" value="F:tricarboxylate secondary active transmembrane transporter activity"/>
    <property type="evidence" value="ECO:0007669"/>
    <property type="project" value="TreeGrafter"/>
</dbReference>
<keyword evidence="4 8" id="KW-1133">Transmembrane helix</keyword>
<dbReference type="InterPro" id="IPR018108">
    <property type="entry name" value="MCP_transmembrane"/>
</dbReference>
<dbReference type="PANTHER" id="PTHR46982">
    <property type="entry name" value="CITRATE/OXOGLUTARATE CARRIER PROTEIN"/>
    <property type="match status" value="1"/>
</dbReference>
<keyword evidence="5 6" id="KW-0472">Membrane</keyword>
<dbReference type="SUPFAM" id="SSF50978">
    <property type="entry name" value="WD40 repeat-like"/>
    <property type="match status" value="1"/>
</dbReference>
<evidence type="ECO:0000256" key="5">
    <source>
        <dbReference type="ARBA" id="ARBA00023136"/>
    </source>
</evidence>
<evidence type="ECO:0000256" key="2">
    <source>
        <dbReference type="ARBA" id="ARBA00022692"/>
    </source>
</evidence>
<dbReference type="Gene3D" id="1.50.40.10">
    <property type="entry name" value="Mitochondrial carrier domain"/>
    <property type="match status" value="1"/>
</dbReference>
<dbReference type="GO" id="GO:0016020">
    <property type="term" value="C:membrane"/>
    <property type="evidence" value="ECO:0007669"/>
    <property type="project" value="UniProtKB-SubCell"/>
</dbReference>
<feature type="repeat" description="Solcar" evidence="6">
    <location>
        <begin position="210"/>
        <end position="298"/>
    </location>
</feature>
<dbReference type="OrthoDB" id="10253709at2759"/>